<dbReference type="AlphaFoldDB" id="A0A2K3L7R7"/>
<sequence length="113" mass="12667">SILAQQSAGLGDIIIQRCQQLSTVKDILTNICRYEDRNIAGQFAAVLLWVLCNNINNSVWNNMKETRQSLGAKAVSIWQERINSFSSRQISDRNRQKGGTNVMLTPGSMRVLV</sequence>
<reference evidence="1 2" key="1">
    <citation type="journal article" date="2014" name="Am. J. Bot.">
        <title>Genome assembly and annotation for red clover (Trifolium pratense; Fabaceae).</title>
        <authorList>
            <person name="Istvanek J."/>
            <person name="Jaros M."/>
            <person name="Krenek A."/>
            <person name="Repkova J."/>
        </authorList>
    </citation>
    <scope>NUCLEOTIDE SEQUENCE [LARGE SCALE GENOMIC DNA]</scope>
    <source>
        <strain evidence="2">cv. Tatra</strain>
        <tissue evidence="1">Young leaves</tissue>
    </source>
</reference>
<gene>
    <name evidence="1" type="ORF">L195_g030509</name>
</gene>
<organism evidence="1 2">
    <name type="scientific">Trifolium pratense</name>
    <name type="common">Red clover</name>
    <dbReference type="NCBI Taxonomy" id="57577"/>
    <lineage>
        <taxon>Eukaryota</taxon>
        <taxon>Viridiplantae</taxon>
        <taxon>Streptophyta</taxon>
        <taxon>Embryophyta</taxon>
        <taxon>Tracheophyta</taxon>
        <taxon>Spermatophyta</taxon>
        <taxon>Magnoliopsida</taxon>
        <taxon>eudicotyledons</taxon>
        <taxon>Gunneridae</taxon>
        <taxon>Pentapetalae</taxon>
        <taxon>rosids</taxon>
        <taxon>fabids</taxon>
        <taxon>Fabales</taxon>
        <taxon>Fabaceae</taxon>
        <taxon>Papilionoideae</taxon>
        <taxon>50 kb inversion clade</taxon>
        <taxon>NPAAA clade</taxon>
        <taxon>Hologalegina</taxon>
        <taxon>IRL clade</taxon>
        <taxon>Trifolieae</taxon>
        <taxon>Trifolium</taxon>
    </lineage>
</organism>
<protein>
    <submittedName>
        <fullName evidence="1">Uncharacterized protein</fullName>
    </submittedName>
</protein>
<name>A0A2K3L7R7_TRIPR</name>
<proteinExistence type="predicted"/>
<comment type="caution">
    <text evidence="1">The sequence shown here is derived from an EMBL/GenBank/DDBJ whole genome shotgun (WGS) entry which is preliminary data.</text>
</comment>
<feature type="non-terminal residue" evidence="1">
    <location>
        <position position="1"/>
    </location>
</feature>
<evidence type="ECO:0000313" key="2">
    <source>
        <dbReference type="Proteomes" id="UP000236291"/>
    </source>
</evidence>
<accession>A0A2K3L7R7</accession>
<dbReference type="EMBL" id="ASHM01027731">
    <property type="protein sequence ID" value="PNX74584.1"/>
    <property type="molecule type" value="Genomic_DNA"/>
</dbReference>
<evidence type="ECO:0000313" key="1">
    <source>
        <dbReference type="EMBL" id="PNX74584.1"/>
    </source>
</evidence>
<dbReference type="Proteomes" id="UP000236291">
    <property type="component" value="Unassembled WGS sequence"/>
</dbReference>
<reference evidence="1 2" key="2">
    <citation type="journal article" date="2017" name="Front. Plant Sci.">
        <title>Gene Classification and Mining of Molecular Markers Useful in Red Clover (Trifolium pratense) Breeding.</title>
        <authorList>
            <person name="Istvanek J."/>
            <person name="Dluhosova J."/>
            <person name="Dluhos P."/>
            <person name="Patkova L."/>
            <person name="Nedelnik J."/>
            <person name="Repkova J."/>
        </authorList>
    </citation>
    <scope>NUCLEOTIDE SEQUENCE [LARGE SCALE GENOMIC DNA]</scope>
    <source>
        <strain evidence="2">cv. Tatra</strain>
        <tissue evidence="1">Young leaves</tissue>
    </source>
</reference>